<proteinExistence type="predicted"/>
<dbReference type="AlphaFoldDB" id="A0AAD9Z3D7"/>
<protein>
    <recommendedName>
        <fullName evidence="3">DUF2293 domain-containing protein</fullName>
    </recommendedName>
</protein>
<dbReference type="PANTHER" id="PTHR38113:SF1">
    <property type="entry name" value="DUF2293 DOMAIN-CONTAINING PROTEIN"/>
    <property type="match status" value="1"/>
</dbReference>
<keyword evidence="5" id="KW-1185">Reference proteome</keyword>
<accession>A0AAD9Z3D7</accession>
<dbReference type="InterPro" id="IPR018744">
    <property type="entry name" value="DUF2293"/>
</dbReference>
<feature type="compositionally biased region" description="Acidic residues" evidence="1">
    <location>
        <begin position="422"/>
        <end position="431"/>
    </location>
</feature>
<comment type="caution">
    <text evidence="4">The sequence shown here is derived from an EMBL/GenBank/DDBJ whole genome shotgun (WGS) entry which is preliminary data.</text>
</comment>
<dbReference type="EMBL" id="JASNWA010000008">
    <property type="protein sequence ID" value="KAK3170894.1"/>
    <property type="molecule type" value="Genomic_DNA"/>
</dbReference>
<feature type="compositionally biased region" description="Basic and acidic residues" evidence="1">
    <location>
        <begin position="22"/>
        <end position="32"/>
    </location>
</feature>
<feature type="region of interest" description="Disordered" evidence="1">
    <location>
        <begin position="1"/>
        <end position="32"/>
    </location>
</feature>
<evidence type="ECO:0000256" key="1">
    <source>
        <dbReference type="SAM" id="MobiDB-lite"/>
    </source>
</evidence>
<keyword evidence="2" id="KW-0812">Transmembrane</keyword>
<evidence type="ECO:0000313" key="4">
    <source>
        <dbReference type="EMBL" id="KAK3170894.1"/>
    </source>
</evidence>
<evidence type="ECO:0000259" key="3">
    <source>
        <dbReference type="Pfam" id="PF10056"/>
    </source>
</evidence>
<feature type="transmembrane region" description="Helical" evidence="2">
    <location>
        <begin position="78"/>
        <end position="97"/>
    </location>
</feature>
<keyword evidence="2" id="KW-1133">Transmembrane helix</keyword>
<feature type="compositionally biased region" description="Polar residues" evidence="1">
    <location>
        <begin position="1034"/>
        <end position="1046"/>
    </location>
</feature>
<feature type="region of interest" description="Disordered" evidence="1">
    <location>
        <begin position="1007"/>
        <end position="1059"/>
    </location>
</feature>
<organism evidence="4 5">
    <name type="scientific">Lepraria neglecta</name>
    <dbReference type="NCBI Taxonomy" id="209136"/>
    <lineage>
        <taxon>Eukaryota</taxon>
        <taxon>Fungi</taxon>
        <taxon>Dikarya</taxon>
        <taxon>Ascomycota</taxon>
        <taxon>Pezizomycotina</taxon>
        <taxon>Lecanoromycetes</taxon>
        <taxon>OSLEUM clade</taxon>
        <taxon>Lecanoromycetidae</taxon>
        <taxon>Lecanorales</taxon>
        <taxon>Lecanorineae</taxon>
        <taxon>Stereocaulaceae</taxon>
        <taxon>Lepraria</taxon>
    </lineage>
</organism>
<feature type="domain" description="DUF2293" evidence="3">
    <location>
        <begin position="318"/>
        <end position="401"/>
    </location>
</feature>
<evidence type="ECO:0000256" key="2">
    <source>
        <dbReference type="SAM" id="Phobius"/>
    </source>
</evidence>
<reference evidence="4" key="1">
    <citation type="submission" date="2022-11" db="EMBL/GenBank/DDBJ databases">
        <title>Chromosomal genome sequence assembly and mating type (MAT) locus characterization of the leprose asexual lichenized fungus Lepraria neglecta (Nyl.) Erichsen.</title>
        <authorList>
            <person name="Allen J.L."/>
            <person name="Pfeffer B."/>
        </authorList>
    </citation>
    <scope>NUCLEOTIDE SEQUENCE</scope>
    <source>
        <strain evidence="4">Allen 5258</strain>
    </source>
</reference>
<keyword evidence="2" id="KW-0472">Membrane</keyword>
<dbReference type="Pfam" id="PF10056">
    <property type="entry name" value="DUF2293"/>
    <property type="match status" value="1"/>
</dbReference>
<dbReference type="PANTHER" id="PTHR38113">
    <property type="match status" value="1"/>
</dbReference>
<feature type="compositionally biased region" description="Basic residues" evidence="1">
    <location>
        <begin position="277"/>
        <end position="290"/>
    </location>
</feature>
<sequence length="1072" mass="121073">MATARLRKTFNYPAENSDDDDTPRNLDEEEQEKLIKKLREDDDERNEEFKRIFLAIPTVSATSYIPALIMSRLLQVKLISLLSMTSLIATAYILVFVPNTRAESPERAKSRREVMSKPEQGPVHKYIGHLNGGLSLLIALNAMSFKDKQGVHEGRPAPKKKPSYQVVFEEIGGKQKKLKTLLHTKAKAPNGYTFIPAGDPQLTNRCKQIAKDEGLTVYIVSTSTNQHKALSRETHRVGYHFPSVTVEKACDSLGVSITTSGRVLESHLATLDESKARTRNTNRQPAKKNQKSGGPNELPMFDIQALSQAVIDTQAREAIKDLFPNIPADDLHVVVGRSFQKGQGLVGTADGMTLVRRAQLAVIAHIRHVYTDYDKMLRQGTWQAARQHVEQLCLDKLLQWRGDEADANNVDEMLREVIVIPDDDDDEEDDQMQGHPPSLHEGVKPTNGVEIVSADDLHSQPINYANPGRLGDKGKLESPNSDDGEVVEFLGQGPLYRGHRAQHDEYRKTQMEAERHRRWEEARNRRRKAPETIYIVNDNAALPTNRHLGKTPSYPIEVDYEQRYRSEPRHQVAEATGFQTSRAPVYTQLIPLPREPEPRYIVGPHGRGQESSHGVPNQVVRPVLQYRSPPTRKVAEPSRVYHTNELQPYPSGPYQSDMQRPQHKFPEQTTRLARTQESSHEAGDALYAHPSEHQARRHSELVLPSVEGDTRLEAQKSFIDAHSQQNNPFALGEMTNRGMPPDFVSSRAHLGTHEGPLQNKKRKIDDHQVVDYHSRERGIPMPLRNGDGYQQIRERPAEAVYEEHMRPLAADNRIVQLPPREAMSYAGGQGRVQIVDRQGFAEDQSIHRAPRERFQVPLLSLEASRQPQSLSRSNLVQPVYDYESPTVVKASKTASPYHNVDDLSSSSRHAPGIVAGDGQSLAGSYAAMKRPQRFEKAGREMRSEFRNLAIDDRQTREHQPGMIEDPGAGRLSCTHLQTAPPETYIPARFHPEVRVRDPEHYRERVVIDNPLQSRSVQQQPPLYGQSFRPGDQPFGNSGQHTQTNLEAQRINPFERRPTQPVLRPAVDQWLGL</sequence>
<name>A0AAD9Z3D7_9LECA</name>
<gene>
    <name evidence="4" type="ORF">OEA41_002978</name>
</gene>
<feature type="region of interest" description="Disordered" evidence="1">
    <location>
        <begin position="422"/>
        <end position="445"/>
    </location>
</feature>
<feature type="compositionally biased region" description="Polar residues" evidence="1">
    <location>
        <begin position="1010"/>
        <end position="1020"/>
    </location>
</feature>
<dbReference type="Proteomes" id="UP001276659">
    <property type="component" value="Unassembled WGS sequence"/>
</dbReference>
<feature type="region of interest" description="Disordered" evidence="1">
    <location>
        <begin position="269"/>
        <end position="297"/>
    </location>
</feature>
<evidence type="ECO:0000313" key="5">
    <source>
        <dbReference type="Proteomes" id="UP001276659"/>
    </source>
</evidence>